<evidence type="ECO:0000313" key="2">
    <source>
        <dbReference type="Proteomes" id="UP000236319"/>
    </source>
</evidence>
<protein>
    <submittedName>
        <fullName evidence="1">Ion channel protein</fullName>
    </submittedName>
</protein>
<name>A0A2H6KEM9_9APIC</name>
<organism evidence="1 2">
    <name type="scientific">Babesia ovata</name>
    <dbReference type="NCBI Taxonomy" id="189622"/>
    <lineage>
        <taxon>Eukaryota</taxon>
        <taxon>Sar</taxon>
        <taxon>Alveolata</taxon>
        <taxon>Apicomplexa</taxon>
        <taxon>Aconoidasida</taxon>
        <taxon>Piroplasmida</taxon>
        <taxon>Babesiidae</taxon>
        <taxon>Babesia</taxon>
    </lineage>
</organism>
<dbReference type="EMBL" id="BDSA01000003">
    <property type="protein sequence ID" value="GBE61446.1"/>
    <property type="molecule type" value="Genomic_DNA"/>
</dbReference>
<dbReference type="AlphaFoldDB" id="A0A2H6KEM9"/>
<dbReference type="GeneID" id="39875216"/>
<dbReference type="VEuPathDB" id="PiroplasmaDB:BOVATA_029390"/>
<evidence type="ECO:0000313" key="1">
    <source>
        <dbReference type="EMBL" id="GBE61446.1"/>
    </source>
</evidence>
<comment type="caution">
    <text evidence="1">The sequence shown here is derived from an EMBL/GenBank/DDBJ whole genome shotgun (WGS) entry which is preliminary data.</text>
</comment>
<sequence length="68" mass="7846">MTSALTQTMVWISTYFNIDSVKYGSVNHFGLLFFGPLRFLKLTQAEELLNKSFDHLSDVQTIIIDFLE</sequence>
<reference evidence="1 2" key="1">
    <citation type="journal article" date="2017" name="BMC Genomics">
        <title>Whole-genome assembly of Babesia ovata and comparative genomics between closely related pathogens.</title>
        <authorList>
            <person name="Yamagishi J."/>
            <person name="Asada M."/>
            <person name="Hakimi H."/>
            <person name="Tanaka T.Q."/>
            <person name="Sugimoto C."/>
            <person name="Kawazu S."/>
        </authorList>
    </citation>
    <scope>NUCLEOTIDE SEQUENCE [LARGE SCALE GENOMIC DNA]</scope>
    <source>
        <strain evidence="1 2">Miyake</strain>
    </source>
</reference>
<gene>
    <name evidence="1" type="ORF">BOVATA_029390</name>
</gene>
<accession>A0A2H6KEM9</accession>
<keyword evidence="2" id="KW-1185">Reference proteome</keyword>
<dbReference type="Proteomes" id="UP000236319">
    <property type="component" value="Unassembled WGS sequence"/>
</dbReference>
<dbReference type="RefSeq" id="XP_028867689.1">
    <property type="nucleotide sequence ID" value="XM_029011856.1"/>
</dbReference>
<proteinExistence type="predicted"/>